<keyword evidence="1" id="KW-0150">Chloroplast</keyword>
<sequence>MVQEGFGVVLYVYYWKIK</sequence>
<reference evidence="1" key="1">
    <citation type="submission" date="2023-06" db="EMBL/GenBank/DDBJ databases">
        <authorList>
            <person name="Huang Y."/>
        </authorList>
    </citation>
    <scope>NUCLEOTIDE SEQUENCE</scope>
</reference>
<organism evidence="1">
    <name type="scientific">Engelhardia anminiana</name>
    <dbReference type="NCBI Taxonomy" id="3136880"/>
    <lineage>
        <taxon>Eukaryota</taxon>
        <taxon>Viridiplantae</taxon>
        <taxon>Streptophyta</taxon>
        <taxon>Embryophyta</taxon>
        <taxon>Tracheophyta</taxon>
        <taxon>Spermatophyta</taxon>
        <taxon>Magnoliopsida</taxon>
        <taxon>eudicotyledons</taxon>
        <taxon>Gunneridae</taxon>
        <taxon>Pentapetalae</taxon>
        <taxon>rosids</taxon>
        <taxon>fabids</taxon>
        <taxon>Fagales</taxon>
        <taxon>Juglandaceae</taxon>
        <taxon>Engelhardia</taxon>
    </lineage>
</organism>
<proteinExistence type="predicted"/>
<dbReference type="EMBL" id="OR208248">
    <property type="protein sequence ID" value="WYM44515.1"/>
    <property type="molecule type" value="Genomic_DNA"/>
</dbReference>
<keyword evidence="1" id="KW-0934">Plastid</keyword>
<geneLocation type="chloroplast" evidence="1"/>
<keyword evidence="1" id="KW-0648">Protein biosynthesis</keyword>
<gene>
    <name evidence="1" type="primary">infA</name>
</gene>
<evidence type="ECO:0000313" key="1">
    <source>
        <dbReference type="EMBL" id="WYM44515.1"/>
    </source>
</evidence>
<dbReference type="GO" id="GO:0003743">
    <property type="term" value="F:translation initiation factor activity"/>
    <property type="evidence" value="ECO:0007669"/>
    <property type="project" value="UniProtKB-KW"/>
</dbReference>
<dbReference type="AlphaFoldDB" id="A0AAU6QDG9"/>
<accession>A0AAU6QDG9</accession>
<name>A0AAU6QDG9_9ROSI</name>
<protein>
    <submittedName>
        <fullName evidence="1">Translation initiation factor IF-1</fullName>
    </submittedName>
</protein>
<keyword evidence="1" id="KW-0396">Initiation factor</keyword>